<dbReference type="SMART" id="SM00326">
    <property type="entry name" value="SH3"/>
    <property type="match status" value="1"/>
</dbReference>
<dbReference type="SUPFAM" id="SSF50156">
    <property type="entry name" value="PDZ domain-like"/>
    <property type="match status" value="3"/>
</dbReference>
<evidence type="ECO:0000259" key="8">
    <source>
        <dbReference type="PROSITE" id="PS50106"/>
    </source>
</evidence>
<evidence type="ECO:0000256" key="3">
    <source>
        <dbReference type="ARBA" id="ARBA00022443"/>
    </source>
</evidence>
<dbReference type="FunFam" id="2.30.42.10:FF:000002">
    <property type="entry name" value="Disks large homolog 4 isoform 2"/>
    <property type="match status" value="1"/>
</dbReference>
<dbReference type="PROSITE" id="PS00856">
    <property type="entry name" value="GUANYLATE_KINASE_1"/>
    <property type="match status" value="1"/>
</dbReference>
<dbReference type="GO" id="GO:0043113">
    <property type="term" value="P:receptor clustering"/>
    <property type="evidence" value="ECO:0007669"/>
    <property type="project" value="TreeGrafter"/>
</dbReference>
<reference evidence="9" key="2">
    <citation type="submission" date="2025-08" db="UniProtKB">
        <authorList>
            <consortium name="Ensembl"/>
        </authorList>
    </citation>
    <scope>IDENTIFICATION</scope>
</reference>
<dbReference type="SMART" id="SM00072">
    <property type="entry name" value="GuKc"/>
    <property type="match status" value="1"/>
</dbReference>
<dbReference type="FunFam" id="3.40.50.300:FF:001402">
    <property type="entry name" value="Discs, large homolog 3 (Drosophila)"/>
    <property type="match status" value="1"/>
</dbReference>
<dbReference type="SUPFAM" id="SSF50044">
    <property type="entry name" value="SH3-domain"/>
    <property type="match status" value="1"/>
</dbReference>
<evidence type="ECO:0000256" key="5">
    <source>
        <dbReference type="PROSITE-ProRule" id="PRU00192"/>
    </source>
</evidence>
<keyword evidence="3 5" id="KW-0728">SH3 domain</keyword>
<dbReference type="InterPro" id="IPR035763">
    <property type="entry name" value="DLG3_SH3"/>
</dbReference>
<feature type="domain" description="PDZ" evidence="8">
    <location>
        <begin position="98"/>
        <end position="185"/>
    </location>
</feature>
<evidence type="ECO:0000259" key="6">
    <source>
        <dbReference type="PROSITE" id="PS50002"/>
    </source>
</evidence>
<protein>
    <submittedName>
        <fullName evidence="9">Discs large MAGUK scaffold protein 3</fullName>
    </submittedName>
</protein>
<evidence type="ECO:0000256" key="1">
    <source>
        <dbReference type="ARBA" id="ARBA00004370"/>
    </source>
</evidence>
<dbReference type="CDD" id="cd12029">
    <property type="entry name" value="SH3_DLG3"/>
    <property type="match status" value="1"/>
</dbReference>
<dbReference type="FunFam" id="2.30.42.10:FF:000001">
    <property type="entry name" value="Disks large homolog 1 isoform 2"/>
    <property type="match status" value="1"/>
</dbReference>
<evidence type="ECO:0000256" key="2">
    <source>
        <dbReference type="ARBA" id="ARBA00007014"/>
    </source>
</evidence>
<dbReference type="InterPro" id="IPR019583">
    <property type="entry name" value="DLG1-4_PDZ_assoc"/>
</dbReference>
<dbReference type="Gene3D" id="2.30.30.40">
    <property type="entry name" value="SH3 Domains"/>
    <property type="match status" value="2"/>
</dbReference>
<dbReference type="InterPro" id="IPR008145">
    <property type="entry name" value="GK/Ca_channel_bsu"/>
</dbReference>
<feature type="domain" description="PDZ" evidence="8">
    <location>
        <begin position="262"/>
        <end position="343"/>
    </location>
</feature>
<dbReference type="GO" id="GO:0031594">
    <property type="term" value="C:neuromuscular junction"/>
    <property type="evidence" value="ECO:0007669"/>
    <property type="project" value="InterPro"/>
</dbReference>
<dbReference type="PROSITE" id="PS50106">
    <property type="entry name" value="PDZ"/>
    <property type="match status" value="3"/>
</dbReference>
<name>A0A8C6KC33_NOTFU</name>
<evidence type="ECO:0000313" key="10">
    <source>
        <dbReference type="Proteomes" id="UP000694548"/>
    </source>
</evidence>
<dbReference type="Pfam" id="PF00625">
    <property type="entry name" value="Guanylate_kin"/>
    <property type="match status" value="1"/>
</dbReference>
<dbReference type="PROSITE" id="PS50052">
    <property type="entry name" value="GUANYLATE_KINASE_2"/>
    <property type="match status" value="1"/>
</dbReference>
<accession>A0A8C6KC33</accession>
<dbReference type="GO" id="GO:0043005">
    <property type="term" value="C:neuron projection"/>
    <property type="evidence" value="ECO:0007669"/>
    <property type="project" value="InterPro"/>
</dbReference>
<dbReference type="CDD" id="cd06723">
    <property type="entry name" value="PDZ1_Dlg1-2-4-like"/>
    <property type="match status" value="1"/>
</dbReference>
<dbReference type="Proteomes" id="UP000694548">
    <property type="component" value="Chromosome sgr01"/>
</dbReference>
<dbReference type="InterPro" id="IPR020590">
    <property type="entry name" value="Guanylate_kinase_CS"/>
</dbReference>
<gene>
    <name evidence="9" type="primary">DLG3</name>
    <name evidence="9" type="synonym">dlg3</name>
</gene>
<dbReference type="Pfam" id="PF10600">
    <property type="entry name" value="PDZ_assoc"/>
    <property type="match status" value="1"/>
</dbReference>
<dbReference type="InterPro" id="IPR050614">
    <property type="entry name" value="Synaptic_Scaffolding_LAP-MAGUK"/>
</dbReference>
<dbReference type="InterPro" id="IPR001452">
    <property type="entry name" value="SH3_domain"/>
</dbReference>
<dbReference type="CDD" id="cd06795">
    <property type="entry name" value="PDZ3_Dlg1-2-4-like"/>
    <property type="match status" value="1"/>
</dbReference>
<evidence type="ECO:0000256" key="4">
    <source>
        <dbReference type="ARBA" id="ARBA00022737"/>
    </source>
</evidence>
<sequence length="706" mass="79009">MPITICVQGNSGLGFSIAGGIDNPHIPDDPGIFITKIIPGGAAAMDGRLGVNDCVLRVNDVDVSEVVHSRAVEALKEAGPVVRLLVRRRQAPPETILEVNLLKGPKGLGFSIAGGIGNQHIPGDNSIYITKIIEGGAAQKDGRLQTGDRLLAVNNIVLQDVRHEEAVAALKNTSDMVYLKVAKPGPVHLNDMYAPPDYSSSTYLPPFPTMVDNHVSHNYVGAMEPKPVYPPPQVTPSRYSPVPRHMMGEEDFTRSAQLEPRKVVLHKGSTGLGFNIVGGEDGEGIFVSFILAGGPADLSGELRRGDRILSVNGVNLRNATHEQAAAALKRAGQTVTIIAQYRPEEYSRFESKIHDLREQMMNSSMSSGSGSLRTSEKRSLYVRALFEYDRTRDSCLPSQGLSFTYGNILHVINASDDEWWQARLVTPHGESEQIGVIPSKKRVEKKERARLKTVKFHGRTGMIESNRVSVEVKRKKSFNLSRKFPFYKSKENIVQELVESEREYQLCDRVWVHYTRPVIILGPMKDRVNDDLISEFPHKFGSCVPHTTRPRRENEIDGQDYHFVGSREQMEKDIQDNKFIEAGQFNENLYGTSILSVRTVAERQRKHCILDVSGNAIKRLQQAQLYPIAIFIKPKSIEALMEMNKRQTYEQATKVFDKAVKLEQDFGEYFTAIVQCDSLEEIYNKIKEIIEEQSGPYIWIPSSEKL</sequence>
<dbReference type="GO" id="GO:0016323">
    <property type="term" value="C:basolateral plasma membrane"/>
    <property type="evidence" value="ECO:0007669"/>
    <property type="project" value="TreeGrafter"/>
</dbReference>
<reference evidence="9" key="3">
    <citation type="submission" date="2025-09" db="UniProtKB">
        <authorList>
            <consortium name="Ensembl"/>
        </authorList>
    </citation>
    <scope>IDENTIFICATION</scope>
</reference>
<comment type="similarity">
    <text evidence="2">Belongs to the MAGUK family.</text>
</comment>
<dbReference type="PROSITE" id="PS50002">
    <property type="entry name" value="SH3"/>
    <property type="match status" value="1"/>
</dbReference>
<dbReference type="CDD" id="cd06724">
    <property type="entry name" value="PDZ2_Dlg1-2-4-like"/>
    <property type="match status" value="1"/>
</dbReference>
<dbReference type="GO" id="GO:0098609">
    <property type="term" value="P:cell-cell adhesion"/>
    <property type="evidence" value="ECO:0007669"/>
    <property type="project" value="TreeGrafter"/>
</dbReference>
<feature type="domain" description="PDZ" evidence="8">
    <location>
        <begin position="2"/>
        <end position="90"/>
    </location>
</feature>
<keyword evidence="4" id="KW-0677">Repeat</keyword>
<dbReference type="Pfam" id="PF00018">
    <property type="entry name" value="SH3_1"/>
    <property type="match status" value="1"/>
</dbReference>
<dbReference type="GO" id="GO:0019901">
    <property type="term" value="F:protein kinase binding"/>
    <property type="evidence" value="ECO:0007669"/>
    <property type="project" value="TreeGrafter"/>
</dbReference>
<dbReference type="PANTHER" id="PTHR23119:SF28">
    <property type="entry name" value="DISKS LARGE HOMOLOG 3"/>
    <property type="match status" value="1"/>
</dbReference>
<evidence type="ECO:0000313" key="9">
    <source>
        <dbReference type="Ensembl" id="ENSNFUP00015003582.1"/>
    </source>
</evidence>
<dbReference type="SMART" id="SM00228">
    <property type="entry name" value="PDZ"/>
    <property type="match status" value="3"/>
</dbReference>
<evidence type="ECO:0000259" key="7">
    <source>
        <dbReference type="PROSITE" id="PS50052"/>
    </source>
</evidence>
<dbReference type="Ensembl" id="ENSNFUT00015003794.1">
    <property type="protein sequence ID" value="ENSNFUP00015003582.1"/>
    <property type="gene ID" value="ENSNFUG00015001756.1"/>
</dbReference>
<dbReference type="Gene3D" id="3.40.50.300">
    <property type="entry name" value="P-loop containing nucleotide triphosphate hydrolases"/>
    <property type="match status" value="1"/>
</dbReference>
<dbReference type="InterPro" id="IPR001478">
    <property type="entry name" value="PDZ"/>
</dbReference>
<keyword evidence="10" id="KW-1185">Reference proteome</keyword>
<dbReference type="SUPFAM" id="SSF52540">
    <property type="entry name" value="P-loop containing nucleoside triphosphate hydrolases"/>
    <property type="match status" value="1"/>
</dbReference>
<dbReference type="AlphaFoldDB" id="A0A8C6KC33"/>
<proteinExistence type="inferred from homology"/>
<dbReference type="GO" id="GO:0007268">
    <property type="term" value="P:chemical synaptic transmission"/>
    <property type="evidence" value="ECO:0007669"/>
    <property type="project" value="InterPro"/>
</dbReference>
<dbReference type="InterPro" id="IPR027417">
    <property type="entry name" value="P-loop_NTPase"/>
</dbReference>
<organism evidence="9 10">
    <name type="scientific">Nothobranchius furzeri</name>
    <name type="common">Turquoise killifish</name>
    <dbReference type="NCBI Taxonomy" id="105023"/>
    <lineage>
        <taxon>Eukaryota</taxon>
        <taxon>Metazoa</taxon>
        <taxon>Chordata</taxon>
        <taxon>Craniata</taxon>
        <taxon>Vertebrata</taxon>
        <taxon>Euteleostomi</taxon>
        <taxon>Actinopterygii</taxon>
        <taxon>Neopterygii</taxon>
        <taxon>Teleostei</taxon>
        <taxon>Neoteleostei</taxon>
        <taxon>Acanthomorphata</taxon>
        <taxon>Ovalentaria</taxon>
        <taxon>Atherinomorphae</taxon>
        <taxon>Cyprinodontiformes</taxon>
        <taxon>Nothobranchiidae</taxon>
        <taxon>Nothobranchius</taxon>
    </lineage>
</organism>
<dbReference type="InterPro" id="IPR008144">
    <property type="entry name" value="Guanylate_kin-like_dom"/>
</dbReference>
<dbReference type="InterPro" id="IPR016313">
    <property type="entry name" value="DLG1-like"/>
</dbReference>
<dbReference type="PANTHER" id="PTHR23119">
    <property type="entry name" value="DISCS LARGE"/>
    <property type="match status" value="1"/>
</dbReference>
<dbReference type="GO" id="GO:0098839">
    <property type="term" value="C:postsynaptic density membrane"/>
    <property type="evidence" value="ECO:0007669"/>
    <property type="project" value="TreeGrafter"/>
</dbReference>
<dbReference type="GO" id="GO:0099072">
    <property type="term" value="P:regulation of postsynaptic membrane neurotransmitter receptor levels"/>
    <property type="evidence" value="ECO:0007669"/>
    <property type="project" value="TreeGrafter"/>
</dbReference>
<feature type="domain" description="SH3" evidence="6">
    <location>
        <begin position="377"/>
        <end position="447"/>
    </location>
</feature>
<dbReference type="Gene3D" id="3.30.63.10">
    <property type="entry name" value="Guanylate Kinase phosphate binding domain"/>
    <property type="match status" value="1"/>
</dbReference>
<dbReference type="InterPro" id="IPR036028">
    <property type="entry name" value="SH3-like_dom_sf"/>
</dbReference>
<dbReference type="FunFam" id="2.30.42.10:FF:000091">
    <property type="entry name" value="disks large homolog 1 isoform X8"/>
    <property type="match status" value="1"/>
</dbReference>
<dbReference type="GO" id="GO:0097120">
    <property type="term" value="P:receptor localization to synapse"/>
    <property type="evidence" value="ECO:0007669"/>
    <property type="project" value="TreeGrafter"/>
</dbReference>
<dbReference type="PIRSF" id="PIRSF001741">
    <property type="entry name" value="MAGUK_DLGH"/>
    <property type="match status" value="1"/>
</dbReference>
<dbReference type="GeneTree" id="ENSGT00940000159565"/>
<comment type="subcellular location">
    <subcellularLocation>
        <location evidence="1">Membrane</location>
    </subcellularLocation>
</comment>
<dbReference type="InterPro" id="IPR036034">
    <property type="entry name" value="PDZ_sf"/>
</dbReference>
<dbReference type="CDD" id="cd00071">
    <property type="entry name" value="GMPK"/>
    <property type="match status" value="1"/>
</dbReference>
<feature type="domain" description="Guanylate kinase-like" evidence="7">
    <location>
        <begin position="515"/>
        <end position="691"/>
    </location>
</feature>
<dbReference type="Gene3D" id="2.30.42.10">
    <property type="match status" value="3"/>
</dbReference>
<dbReference type="GO" id="GO:0035255">
    <property type="term" value="F:ionotropic glutamate receptor binding"/>
    <property type="evidence" value="ECO:0007669"/>
    <property type="project" value="TreeGrafter"/>
</dbReference>
<dbReference type="FunFam" id="2.30.30.40:FF:000027">
    <property type="entry name" value="Disks large homolog 3 isoform 1"/>
    <property type="match status" value="1"/>
</dbReference>
<dbReference type="Pfam" id="PF00595">
    <property type="entry name" value="PDZ"/>
    <property type="match status" value="3"/>
</dbReference>
<dbReference type="FunFam" id="3.30.63.10:FF:000001">
    <property type="entry name" value="Disks large homolog 1 isoform 2"/>
    <property type="match status" value="1"/>
</dbReference>
<reference evidence="9" key="1">
    <citation type="submission" date="2014-08" db="EMBL/GenBank/DDBJ databases">
        <authorList>
            <person name="Senf B."/>
            <person name="Petzold A."/>
            <person name="Downie B.R."/>
            <person name="Koch P."/>
            <person name="Platzer M."/>
        </authorList>
    </citation>
    <scope>NUCLEOTIDE SEQUENCE [LARGE SCALE GENOMIC DNA]</scope>
    <source>
        <strain evidence="9">GRZ</strain>
    </source>
</reference>
<dbReference type="GO" id="GO:0045197">
    <property type="term" value="P:establishment or maintenance of epithelial cell apical/basal polarity"/>
    <property type="evidence" value="ECO:0007669"/>
    <property type="project" value="TreeGrafter"/>
</dbReference>